<organism evidence="1">
    <name type="scientific">Medicago truncatula</name>
    <name type="common">Barrel medic</name>
    <name type="synonym">Medicago tribuloides</name>
    <dbReference type="NCBI Taxonomy" id="3880"/>
    <lineage>
        <taxon>Eukaryota</taxon>
        <taxon>Viridiplantae</taxon>
        <taxon>Streptophyta</taxon>
        <taxon>Embryophyta</taxon>
        <taxon>Tracheophyta</taxon>
        <taxon>Spermatophyta</taxon>
        <taxon>Magnoliopsida</taxon>
        <taxon>eudicotyledons</taxon>
        <taxon>Gunneridae</taxon>
        <taxon>Pentapetalae</taxon>
        <taxon>rosids</taxon>
        <taxon>fabids</taxon>
        <taxon>Fabales</taxon>
        <taxon>Fabaceae</taxon>
        <taxon>Papilionoideae</taxon>
        <taxon>50 kb inversion clade</taxon>
        <taxon>NPAAA clade</taxon>
        <taxon>Hologalegina</taxon>
        <taxon>IRL clade</taxon>
        <taxon>Trifolieae</taxon>
        <taxon>Medicago</taxon>
    </lineage>
</organism>
<dbReference type="Gramene" id="rna3430">
    <property type="protein sequence ID" value="RHN79614.1"/>
    <property type="gene ID" value="gene3430"/>
</dbReference>
<reference evidence="1" key="1">
    <citation type="journal article" date="2018" name="Nat. Plants">
        <title>Whole-genome landscape of Medicago truncatula symbiotic genes.</title>
        <authorList>
            <person name="Pecrix Y."/>
            <person name="Gamas P."/>
            <person name="Carrere S."/>
        </authorList>
    </citation>
    <scope>NUCLEOTIDE SEQUENCE</scope>
    <source>
        <tissue evidence="1">Leaves</tissue>
    </source>
</reference>
<dbReference type="EMBL" id="PSQE01000001">
    <property type="protein sequence ID" value="RHN79614.1"/>
    <property type="molecule type" value="Genomic_DNA"/>
</dbReference>
<evidence type="ECO:0000313" key="1">
    <source>
        <dbReference type="EMBL" id="RHN79614.1"/>
    </source>
</evidence>
<gene>
    <name evidence="1" type="ORF">MtrunA17_Chr1g0179251</name>
</gene>
<dbReference type="Proteomes" id="UP000265566">
    <property type="component" value="Chromosome 1"/>
</dbReference>
<dbReference type="AlphaFoldDB" id="A0A396JQY9"/>
<proteinExistence type="predicted"/>
<comment type="caution">
    <text evidence="1">The sequence shown here is derived from an EMBL/GenBank/DDBJ whole genome shotgun (WGS) entry which is preliminary data.</text>
</comment>
<sequence length="45" mass="5217">MILHPMNLLSCPLSKYGLKSPTWITWKHIPLDHKQLVNNYSPDEG</sequence>
<name>A0A396JQY9_MEDTR</name>
<protein>
    <submittedName>
        <fullName evidence="1">Uncharacterized protein</fullName>
    </submittedName>
</protein>
<accession>A0A396JQY9</accession>